<comment type="caution">
    <text evidence="1">The sequence shown here is derived from an EMBL/GenBank/DDBJ whole genome shotgun (WGS) entry which is preliminary data.</text>
</comment>
<evidence type="ECO:0000313" key="1">
    <source>
        <dbReference type="EMBL" id="MPN34103.1"/>
    </source>
</evidence>
<name>A0A645HEA0_9ZZZZ</name>
<dbReference type="AlphaFoldDB" id="A0A645HEA0"/>
<protein>
    <submittedName>
        <fullName evidence="1">Uncharacterized protein</fullName>
    </submittedName>
</protein>
<reference evidence="1" key="1">
    <citation type="submission" date="2019-08" db="EMBL/GenBank/DDBJ databases">
        <authorList>
            <person name="Kucharzyk K."/>
            <person name="Murdoch R.W."/>
            <person name="Higgins S."/>
            <person name="Loffler F."/>
        </authorList>
    </citation>
    <scope>NUCLEOTIDE SEQUENCE</scope>
</reference>
<gene>
    <name evidence="1" type="ORF">SDC9_181596</name>
</gene>
<accession>A0A645HEA0</accession>
<dbReference type="EMBL" id="VSSQ01086973">
    <property type="protein sequence ID" value="MPN34103.1"/>
    <property type="molecule type" value="Genomic_DNA"/>
</dbReference>
<organism evidence="1">
    <name type="scientific">bioreactor metagenome</name>
    <dbReference type="NCBI Taxonomy" id="1076179"/>
    <lineage>
        <taxon>unclassified sequences</taxon>
        <taxon>metagenomes</taxon>
        <taxon>ecological metagenomes</taxon>
    </lineage>
</organism>
<proteinExistence type="predicted"/>
<sequence>MQTTHASKEGEPLFPLGQRVYSDSYGEGEVVEVRMSGDREVIEVRFHTGRKATFISKFAQLEKLGSD</sequence>